<dbReference type="EMBL" id="VSSQ01142976">
    <property type="protein sequence ID" value="MPN63479.1"/>
    <property type="molecule type" value="Genomic_DNA"/>
</dbReference>
<keyword evidence="1" id="KW-0812">Transmembrane</keyword>
<gene>
    <name evidence="2" type="ORF">SDC9_211238</name>
</gene>
<keyword evidence="1" id="KW-0472">Membrane</keyword>
<comment type="caution">
    <text evidence="2">The sequence shown here is derived from an EMBL/GenBank/DDBJ whole genome shotgun (WGS) entry which is preliminary data.</text>
</comment>
<reference evidence="2" key="1">
    <citation type="submission" date="2019-08" db="EMBL/GenBank/DDBJ databases">
        <authorList>
            <person name="Kucharzyk K."/>
            <person name="Murdoch R.W."/>
            <person name="Higgins S."/>
            <person name="Loffler F."/>
        </authorList>
    </citation>
    <scope>NUCLEOTIDE SEQUENCE</scope>
</reference>
<evidence type="ECO:0000313" key="2">
    <source>
        <dbReference type="EMBL" id="MPN63479.1"/>
    </source>
</evidence>
<proteinExistence type="predicted"/>
<evidence type="ECO:0000256" key="1">
    <source>
        <dbReference type="SAM" id="Phobius"/>
    </source>
</evidence>
<name>A0A645JL85_9ZZZZ</name>
<dbReference type="AlphaFoldDB" id="A0A645JL85"/>
<sequence>MDIHFSGTAAGTVGCFVIAFMCTRWFIGIHDLSPQPAGSTELCDLHEVVGTYTQFEFYLFGCHGGVDTILNQRREHLVCVGEAVT</sequence>
<feature type="transmembrane region" description="Helical" evidence="1">
    <location>
        <begin position="6"/>
        <end position="27"/>
    </location>
</feature>
<protein>
    <submittedName>
        <fullName evidence="2">Uncharacterized protein</fullName>
    </submittedName>
</protein>
<accession>A0A645JL85</accession>
<organism evidence="2">
    <name type="scientific">bioreactor metagenome</name>
    <dbReference type="NCBI Taxonomy" id="1076179"/>
    <lineage>
        <taxon>unclassified sequences</taxon>
        <taxon>metagenomes</taxon>
        <taxon>ecological metagenomes</taxon>
    </lineage>
</organism>
<keyword evidence="1" id="KW-1133">Transmembrane helix</keyword>